<organism evidence="1 2">
    <name type="scientific">Aphis glycines</name>
    <name type="common">Soybean aphid</name>
    <dbReference type="NCBI Taxonomy" id="307491"/>
    <lineage>
        <taxon>Eukaryota</taxon>
        <taxon>Metazoa</taxon>
        <taxon>Ecdysozoa</taxon>
        <taxon>Arthropoda</taxon>
        <taxon>Hexapoda</taxon>
        <taxon>Insecta</taxon>
        <taxon>Pterygota</taxon>
        <taxon>Neoptera</taxon>
        <taxon>Paraneoptera</taxon>
        <taxon>Hemiptera</taxon>
        <taxon>Sternorrhyncha</taxon>
        <taxon>Aphidomorpha</taxon>
        <taxon>Aphidoidea</taxon>
        <taxon>Aphididae</taxon>
        <taxon>Aphidini</taxon>
        <taxon>Aphis</taxon>
        <taxon>Aphis</taxon>
    </lineage>
</organism>
<evidence type="ECO:0000313" key="2">
    <source>
        <dbReference type="Proteomes" id="UP000475862"/>
    </source>
</evidence>
<accession>A0A6G0TKF5</accession>
<dbReference type="AlphaFoldDB" id="A0A6G0TKF5"/>
<dbReference type="EMBL" id="VYZN01000030">
    <property type="protein sequence ID" value="KAE9534045.1"/>
    <property type="molecule type" value="Genomic_DNA"/>
</dbReference>
<comment type="caution">
    <text evidence="1">The sequence shown here is derived from an EMBL/GenBank/DDBJ whole genome shotgun (WGS) entry which is preliminary data.</text>
</comment>
<evidence type="ECO:0000313" key="1">
    <source>
        <dbReference type="EMBL" id="KAE9534045.1"/>
    </source>
</evidence>
<proteinExistence type="predicted"/>
<sequence>MRDFKRDSGQFCWNEHLKLITFDGLTSSGQTYNTHFDIIMISLKKCESITTNDIINVTSKLKYGSSPGIDRISSDLLKKYNIILCRLLSHFQLTSINEHLYIKKALSLLYIIFALHRKNIFNRKQLIKINNCISNEQLIKCGTPQFTLRIICYADDTVLICIGNTWNEVLIYIDNWLCNNNLFLNFNKSIIIPHFLFKHTLPPIKDIKSMKINVK</sequence>
<evidence type="ECO:0008006" key="3">
    <source>
        <dbReference type="Google" id="ProtNLM"/>
    </source>
</evidence>
<protein>
    <recommendedName>
        <fullName evidence="3">Reverse transcriptase domain-containing protein</fullName>
    </recommendedName>
</protein>
<reference evidence="1 2" key="1">
    <citation type="submission" date="2019-08" db="EMBL/GenBank/DDBJ databases">
        <title>The genome of the soybean aphid Biotype 1, its phylome, world population structure and adaptation to the North American continent.</title>
        <authorList>
            <person name="Giordano R."/>
            <person name="Donthu R.K."/>
            <person name="Hernandez A.G."/>
            <person name="Wright C.L."/>
            <person name="Zimin A.V."/>
        </authorList>
    </citation>
    <scope>NUCLEOTIDE SEQUENCE [LARGE SCALE GENOMIC DNA]</scope>
    <source>
        <tissue evidence="1">Whole aphids</tissue>
    </source>
</reference>
<gene>
    <name evidence="1" type="ORF">AGLY_008781</name>
</gene>
<dbReference type="Proteomes" id="UP000475862">
    <property type="component" value="Unassembled WGS sequence"/>
</dbReference>
<dbReference type="OrthoDB" id="445826at2759"/>
<name>A0A6G0TKF5_APHGL</name>
<keyword evidence="2" id="KW-1185">Reference proteome</keyword>